<dbReference type="AlphaFoldDB" id="A0A7S1S1J7"/>
<evidence type="ECO:0000256" key="1">
    <source>
        <dbReference type="SAM" id="MobiDB-lite"/>
    </source>
</evidence>
<dbReference type="EMBL" id="HBGE01098898">
    <property type="protein sequence ID" value="CAD9182098.1"/>
    <property type="molecule type" value="Transcribed_RNA"/>
</dbReference>
<sequence length="141" mass="15305">MLYRADRLPDLRKRLASVVWNSARPRCLDVDVALASISDEVAYYAVPAIQRPGFLSEGDQGSSRWDLNKRTTTTTRGPPTTTATTATSTTATTTTYTFADHFPAVPSSSSDREQQRPILVLGDGHYVVNVSSNPQLSGVTS</sequence>
<name>A0A7S1S1J7_ALECA</name>
<organism evidence="2">
    <name type="scientific">Alexandrium catenella</name>
    <name type="common">Red tide dinoflagellate</name>
    <name type="synonym">Gonyaulax catenella</name>
    <dbReference type="NCBI Taxonomy" id="2925"/>
    <lineage>
        <taxon>Eukaryota</taxon>
        <taxon>Sar</taxon>
        <taxon>Alveolata</taxon>
        <taxon>Dinophyceae</taxon>
        <taxon>Gonyaulacales</taxon>
        <taxon>Pyrocystaceae</taxon>
        <taxon>Alexandrium</taxon>
    </lineage>
</organism>
<reference evidence="2" key="1">
    <citation type="submission" date="2021-01" db="EMBL/GenBank/DDBJ databases">
        <authorList>
            <person name="Corre E."/>
            <person name="Pelletier E."/>
            <person name="Niang G."/>
            <person name="Scheremetjew M."/>
            <person name="Finn R."/>
            <person name="Kale V."/>
            <person name="Holt S."/>
            <person name="Cochrane G."/>
            <person name="Meng A."/>
            <person name="Brown T."/>
            <person name="Cohen L."/>
        </authorList>
    </citation>
    <scope>NUCLEOTIDE SEQUENCE</scope>
    <source>
        <strain evidence="2">OF101</strain>
    </source>
</reference>
<evidence type="ECO:0000313" key="2">
    <source>
        <dbReference type="EMBL" id="CAD9182098.1"/>
    </source>
</evidence>
<feature type="compositionally biased region" description="Low complexity" evidence="1">
    <location>
        <begin position="71"/>
        <end position="89"/>
    </location>
</feature>
<protein>
    <submittedName>
        <fullName evidence="2">Uncharacterized protein</fullName>
    </submittedName>
</protein>
<proteinExistence type="predicted"/>
<feature type="region of interest" description="Disordered" evidence="1">
    <location>
        <begin position="55"/>
        <end position="89"/>
    </location>
</feature>
<accession>A0A7S1S1J7</accession>
<gene>
    <name evidence="2" type="ORF">ACAT0790_LOCUS58870</name>
</gene>